<evidence type="ECO:0000256" key="7">
    <source>
        <dbReference type="RuleBase" id="RU368066"/>
    </source>
</evidence>
<feature type="transmembrane region" description="Helical" evidence="7">
    <location>
        <begin position="314"/>
        <end position="338"/>
    </location>
</feature>
<evidence type="ECO:0000313" key="10">
    <source>
        <dbReference type="Proteomes" id="UP000663891"/>
    </source>
</evidence>
<dbReference type="OrthoDB" id="420519at2759"/>
<protein>
    <recommendedName>
        <fullName evidence="7">Choline transporter-like protein</fullName>
    </recommendedName>
</protein>
<keyword evidence="6" id="KW-0325">Glycoprotein</keyword>
<dbReference type="EMBL" id="CAJOAY010001227">
    <property type="protein sequence ID" value="CAF3813619.1"/>
    <property type="molecule type" value="Genomic_DNA"/>
</dbReference>
<comment type="similarity">
    <text evidence="2 7">Belongs to the CTL (choline transporter-like) family.</text>
</comment>
<feature type="transmembrane region" description="Helical" evidence="7">
    <location>
        <begin position="658"/>
        <end position="686"/>
    </location>
</feature>
<sequence length="724" mass="82323">MTTSILPEKYIRYEPPKQGLERKRSCTDMPCCFIFLIFIFCFIVLSIFAFKEGDPKQLLHPTDSQGNLCGSGNFLDRPYSYFFDWTQCIKILNLGANILKGRPFVCPTTQVCVQQCPNITTYHKFGNYYDNRICTYDVNATDHDNQQLVATGKCASYIIASKPLFGRCVPSEIESLTNTIIQAPDANGINQTVFDSNGQPLNSTKLEQGVNYLIDLLNLKQVGAFLVEDLTIAWKYILAALAFAAIISFVWIVLMRWLAKPIVWLGILLFIFILGVLTGLAFYEFNQLRIKNDNQIYTGFKFVLDANYYRNLPITWLVIGCILAILLIISILVFLALMKRLRIALAILKEASKAVGYNIFSLFWPLIPFLLQIGIFAYWSVVAICLATAGKPIYRIAYNETIANTTNVQLGDICDPNKWNNSNTSNSACVFWEYGYDPQVDLDSILNGTGYHFKSFIIFVNQHQWIPQIFSAFMLFWLTAFVIGFSQLVLGKAGIYARYYWERERFGVPCSSLGASLFRALVFHLGTIAFGSLIIAIVKVIRGILEYFEEKVKDKTGTIARCLFCCCQCCLFCLEKFLKFLNRNAYIITAIYGTRFFTSARRAFHLIVSNPLRLLVIDKVCDFLIFLGKLSITAGMGILAFFFFTHRIAQAEKFVPELHYYIVPLLLIVIGTYIITTCFFSVYAMAVDTLFICAIQDIQLHDSNADHQLMMPKGLKKVFQVKDK</sequence>
<feature type="transmembrane region" description="Helical" evidence="7">
    <location>
        <begin position="262"/>
        <end position="283"/>
    </location>
</feature>
<dbReference type="Pfam" id="PF04515">
    <property type="entry name" value="Choline_transpo"/>
    <property type="match status" value="1"/>
</dbReference>
<dbReference type="GO" id="GO:0005886">
    <property type="term" value="C:plasma membrane"/>
    <property type="evidence" value="ECO:0007669"/>
    <property type="project" value="UniProtKB-SubCell"/>
</dbReference>
<feature type="transmembrane region" description="Helical" evidence="7">
    <location>
        <begin position="516"/>
        <end position="538"/>
    </location>
</feature>
<dbReference type="PANTHER" id="PTHR12385">
    <property type="entry name" value="CHOLINE TRANSPORTER-LIKE (SLC FAMILY 44)"/>
    <property type="match status" value="1"/>
</dbReference>
<dbReference type="PANTHER" id="PTHR12385:SF14">
    <property type="entry name" value="CHOLINE TRANSPORTER-LIKE 2"/>
    <property type="match status" value="1"/>
</dbReference>
<accession>A0A815CWA8</accession>
<evidence type="ECO:0000256" key="5">
    <source>
        <dbReference type="ARBA" id="ARBA00023136"/>
    </source>
</evidence>
<dbReference type="AlphaFoldDB" id="A0A815CWA8"/>
<comment type="caution">
    <text evidence="8">The sequence shown here is derived from an EMBL/GenBank/DDBJ whole genome shotgun (WGS) entry which is preliminary data.</text>
</comment>
<keyword evidence="3 7" id="KW-0812">Transmembrane</keyword>
<dbReference type="Proteomes" id="UP000663881">
    <property type="component" value="Unassembled WGS sequence"/>
</dbReference>
<evidence type="ECO:0000256" key="6">
    <source>
        <dbReference type="ARBA" id="ARBA00023180"/>
    </source>
</evidence>
<feature type="transmembrane region" description="Helical" evidence="7">
    <location>
        <begin position="236"/>
        <end position="255"/>
    </location>
</feature>
<feature type="transmembrane region" description="Helical" evidence="7">
    <location>
        <begin position="624"/>
        <end position="646"/>
    </location>
</feature>
<feature type="transmembrane region" description="Helical" evidence="7">
    <location>
        <begin position="31"/>
        <end position="50"/>
    </location>
</feature>
<evidence type="ECO:0000256" key="4">
    <source>
        <dbReference type="ARBA" id="ARBA00022989"/>
    </source>
</evidence>
<proteinExistence type="inferred from homology"/>
<feature type="transmembrane region" description="Helical" evidence="7">
    <location>
        <begin position="469"/>
        <end position="495"/>
    </location>
</feature>
<keyword evidence="5 7" id="KW-0472">Membrane</keyword>
<evidence type="ECO:0000313" key="9">
    <source>
        <dbReference type="EMBL" id="CAF3813619.1"/>
    </source>
</evidence>
<gene>
    <name evidence="9" type="ORF">OKA104_LOCUS19218</name>
    <name evidence="8" type="ORF">VCS650_LOCUS30445</name>
</gene>
<evidence type="ECO:0000256" key="1">
    <source>
        <dbReference type="ARBA" id="ARBA00004141"/>
    </source>
</evidence>
<dbReference type="GO" id="GO:0022857">
    <property type="term" value="F:transmembrane transporter activity"/>
    <property type="evidence" value="ECO:0007669"/>
    <property type="project" value="UniProtKB-UniRule"/>
</dbReference>
<dbReference type="InterPro" id="IPR007603">
    <property type="entry name" value="Choline_transptr-like"/>
</dbReference>
<evidence type="ECO:0000313" key="8">
    <source>
        <dbReference type="EMBL" id="CAF1289890.1"/>
    </source>
</evidence>
<organism evidence="8 10">
    <name type="scientific">Adineta steineri</name>
    <dbReference type="NCBI Taxonomy" id="433720"/>
    <lineage>
        <taxon>Eukaryota</taxon>
        <taxon>Metazoa</taxon>
        <taxon>Spiralia</taxon>
        <taxon>Gnathifera</taxon>
        <taxon>Rotifera</taxon>
        <taxon>Eurotatoria</taxon>
        <taxon>Bdelloidea</taxon>
        <taxon>Adinetida</taxon>
        <taxon>Adinetidae</taxon>
        <taxon>Adineta</taxon>
    </lineage>
</organism>
<evidence type="ECO:0000256" key="3">
    <source>
        <dbReference type="ARBA" id="ARBA00022692"/>
    </source>
</evidence>
<evidence type="ECO:0000256" key="2">
    <source>
        <dbReference type="ARBA" id="ARBA00007168"/>
    </source>
</evidence>
<comment type="function">
    <text evidence="7">Choline transporter.</text>
</comment>
<dbReference type="Proteomes" id="UP000663891">
    <property type="component" value="Unassembled WGS sequence"/>
</dbReference>
<reference evidence="8" key="1">
    <citation type="submission" date="2021-02" db="EMBL/GenBank/DDBJ databases">
        <authorList>
            <person name="Nowell W R."/>
        </authorList>
    </citation>
    <scope>NUCLEOTIDE SEQUENCE</scope>
</reference>
<comment type="subcellular location">
    <subcellularLocation>
        <location evidence="7">Cell membrane</location>
        <topology evidence="7">Multi-pass membrane protein</topology>
    </subcellularLocation>
    <subcellularLocation>
        <location evidence="1">Membrane</location>
        <topology evidence="1">Multi-pass membrane protein</topology>
    </subcellularLocation>
</comment>
<keyword evidence="4 7" id="KW-1133">Transmembrane helix</keyword>
<name>A0A815CWA8_9BILA</name>
<feature type="transmembrane region" description="Helical" evidence="7">
    <location>
        <begin position="359"/>
        <end position="379"/>
    </location>
</feature>
<dbReference type="EMBL" id="CAJNON010000495">
    <property type="protein sequence ID" value="CAF1289890.1"/>
    <property type="molecule type" value="Genomic_DNA"/>
</dbReference>